<organism evidence="1 2">
    <name type="scientific">Actinophytocola gossypii</name>
    <dbReference type="NCBI Taxonomy" id="2812003"/>
    <lineage>
        <taxon>Bacteria</taxon>
        <taxon>Bacillati</taxon>
        <taxon>Actinomycetota</taxon>
        <taxon>Actinomycetes</taxon>
        <taxon>Pseudonocardiales</taxon>
        <taxon>Pseudonocardiaceae</taxon>
    </lineage>
</organism>
<protein>
    <submittedName>
        <fullName evidence="1">Uncharacterized protein</fullName>
    </submittedName>
</protein>
<dbReference type="RefSeq" id="WP_260191917.1">
    <property type="nucleotide sequence ID" value="NZ_JAFFZE010000012.1"/>
</dbReference>
<evidence type="ECO:0000313" key="2">
    <source>
        <dbReference type="Proteomes" id="UP001156441"/>
    </source>
</evidence>
<comment type="caution">
    <text evidence="1">The sequence shown here is derived from an EMBL/GenBank/DDBJ whole genome shotgun (WGS) entry which is preliminary data.</text>
</comment>
<dbReference type="EMBL" id="JAFFZE010000012">
    <property type="protein sequence ID" value="MCT2584519.1"/>
    <property type="molecule type" value="Genomic_DNA"/>
</dbReference>
<dbReference type="Proteomes" id="UP001156441">
    <property type="component" value="Unassembled WGS sequence"/>
</dbReference>
<evidence type="ECO:0000313" key="1">
    <source>
        <dbReference type="EMBL" id="MCT2584519.1"/>
    </source>
</evidence>
<proteinExistence type="predicted"/>
<reference evidence="1 2" key="1">
    <citation type="submission" date="2021-02" db="EMBL/GenBank/DDBJ databases">
        <title>Actinophytocola xerophila sp. nov., isolated from soil of cotton cropping field.</title>
        <authorList>
            <person name="Huang R."/>
            <person name="Chen X."/>
            <person name="Ge X."/>
            <person name="Liu W."/>
        </authorList>
    </citation>
    <scope>NUCLEOTIDE SEQUENCE [LARGE SCALE GENOMIC DNA]</scope>
    <source>
        <strain evidence="1 2">S1-96</strain>
    </source>
</reference>
<accession>A0ABT2J9I5</accession>
<name>A0ABT2J9I5_9PSEU</name>
<keyword evidence="2" id="KW-1185">Reference proteome</keyword>
<sequence>MTTSHDEETPDIHGFVLMGDQVVYGGHLAMFTMAAHRYQVVATFGFSAKVGKTYLDARHAAPTATFVVVNQEKLLLEKMVTERKFTGSILKVVDNDLHDAKPIVSDVPVEITAVLHNRQFLDNGDYPPKPSYLLFGNGQEAHVTHYMTKKPDYQLLAAVSVTDSELTSAELAAGVLVELQGVEENHTPTTTPIPPGTVVRALGPQGKKVTLKVTHTHWFDTKELNGPTNYSASLVEALDAAAV</sequence>
<gene>
    <name evidence="1" type="ORF">JT362_15450</name>
</gene>